<dbReference type="Pfam" id="PF02826">
    <property type="entry name" value="2-Hacid_dh_C"/>
    <property type="match status" value="1"/>
</dbReference>
<dbReference type="SUPFAM" id="SSF52283">
    <property type="entry name" value="Formate/glycerate dehydrogenase catalytic domain-like"/>
    <property type="match status" value="1"/>
</dbReference>
<dbReference type="Gene3D" id="3.40.50.720">
    <property type="entry name" value="NAD(P)-binding Rossmann-like Domain"/>
    <property type="match status" value="2"/>
</dbReference>
<feature type="domain" description="D-isomer specific 2-hydroxyacid dehydrogenase NAD-binding" evidence="6">
    <location>
        <begin position="111"/>
        <end position="283"/>
    </location>
</feature>
<gene>
    <name evidence="7" type="ORF">SPIROBIBN47_210155</name>
</gene>
<dbReference type="PROSITE" id="PS00671">
    <property type="entry name" value="D_2_HYDROXYACID_DH_3"/>
    <property type="match status" value="1"/>
</dbReference>
<name>A0A3P3XHV3_9SPIR</name>
<evidence type="ECO:0000313" key="7">
    <source>
        <dbReference type="EMBL" id="SLM11980.1"/>
    </source>
</evidence>
<protein>
    <submittedName>
        <fullName evidence="7">Phosphoglycerate dehydrogenase</fullName>
    </submittedName>
</protein>
<dbReference type="AlphaFoldDB" id="A0A3P3XHV3"/>
<dbReference type="InterPro" id="IPR029753">
    <property type="entry name" value="D-isomer_DH_CS"/>
</dbReference>
<evidence type="ECO:0000259" key="5">
    <source>
        <dbReference type="Pfam" id="PF00389"/>
    </source>
</evidence>
<dbReference type="FunFam" id="3.40.50.720:FF:000203">
    <property type="entry name" value="D-3-phosphoglycerate dehydrogenase (SerA)"/>
    <property type="match status" value="1"/>
</dbReference>
<dbReference type="PROSITE" id="PS00670">
    <property type="entry name" value="D_2_HYDROXYACID_DH_2"/>
    <property type="match status" value="1"/>
</dbReference>
<sequence>MSKRVLITSRSFGQVSEEPLNIFKENGIEVDFQNDEYNEEKFQSIIGNYDALIIGAHEFSPKAMEKAKKLKIICKHGAGLDNINLEAAKKYNIRVTNVPATNSNAVADLAFGLMLDVARKISFAASRVKDGLWERVIGTDVCYKTLGVIGFGAIAKNVAKRAGGFGMKVLAYDPYVTDLPDGFPHVSLVTFEDVIKQSDFISVHVPLNDATRNLIGREQMEMMKKGAFIINTSRGGIVNEEALYEYLKNGHLAGAGLDVTEKEPPTGSPLLTLDNVTVVPHIGMYSKEAINAVSVICARNVVKMLNNEQPDHIVV</sequence>
<evidence type="ECO:0000256" key="1">
    <source>
        <dbReference type="ARBA" id="ARBA00005854"/>
    </source>
</evidence>
<evidence type="ECO:0000256" key="4">
    <source>
        <dbReference type="RuleBase" id="RU003719"/>
    </source>
</evidence>
<dbReference type="InterPro" id="IPR006140">
    <property type="entry name" value="D-isomer_DH_NAD-bd"/>
</dbReference>
<dbReference type="InterPro" id="IPR006139">
    <property type="entry name" value="D-isomer_2_OHA_DH_cat_dom"/>
</dbReference>
<evidence type="ECO:0000256" key="3">
    <source>
        <dbReference type="ARBA" id="ARBA00023027"/>
    </source>
</evidence>
<keyword evidence="3" id="KW-0520">NAD</keyword>
<proteinExistence type="inferred from homology"/>
<dbReference type="Pfam" id="PF00389">
    <property type="entry name" value="2-Hacid_dh"/>
    <property type="match status" value="1"/>
</dbReference>
<comment type="similarity">
    <text evidence="1 4">Belongs to the D-isomer specific 2-hydroxyacid dehydrogenase family.</text>
</comment>
<dbReference type="EMBL" id="FWDM01000014">
    <property type="protein sequence ID" value="SLM11980.1"/>
    <property type="molecule type" value="Genomic_DNA"/>
</dbReference>
<keyword evidence="2 4" id="KW-0560">Oxidoreductase</keyword>
<feature type="domain" description="D-isomer specific 2-hydroxyacid dehydrogenase catalytic" evidence="5">
    <location>
        <begin position="14"/>
        <end position="314"/>
    </location>
</feature>
<dbReference type="GO" id="GO:0016616">
    <property type="term" value="F:oxidoreductase activity, acting on the CH-OH group of donors, NAD or NADP as acceptor"/>
    <property type="evidence" value="ECO:0007669"/>
    <property type="project" value="InterPro"/>
</dbReference>
<reference evidence="7" key="1">
    <citation type="submission" date="2017-02" db="EMBL/GenBank/DDBJ databases">
        <authorList>
            <person name="Regsiter A."/>
            <person name="William W."/>
        </authorList>
    </citation>
    <scope>NUCLEOTIDE SEQUENCE</scope>
    <source>
        <strain evidence="7">Bib</strain>
    </source>
</reference>
<dbReference type="CDD" id="cd12172">
    <property type="entry name" value="PGDH_like_2"/>
    <property type="match status" value="1"/>
</dbReference>
<dbReference type="InterPro" id="IPR050857">
    <property type="entry name" value="D-2-hydroxyacid_DH"/>
</dbReference>
<organism evidence="7">
    <name type="scientific">uncultured spirochete</name>
    <dbReference type="NCBI Taxonomy" id="156406"/>
    <lineage>
        <taxon>Bacteria</taxon>
        <taxon>Pseudomonadati</taxon>
        <taxon>Spirochaetota</taxon>
        <taxon>Spirochaetia</taxon>
        <taxon>Spirochaetales</taxon>
        <taxon>environmental samples</taxon>
    </lineage>
</organism>
<accession>A0A3P3XHV3</accession>
<dbReference type="InterPro" id="IPR036291">
    <property type="entry name" value="NAD(P)-bd_dom_sf"/>
</dbReference>
<evidence type="ECO:0000256" key="2">
    <source>
        <dbReference type="ARBA" id="ARBA00023002"/>
    </source>
</evidence>
<dbReference type="PANTHER" id="PTHR42789:SF1">
    <property type="entry name" value="D-ISOMER SPECIFIC 2-HYDROXYACID DEHYDROGENASE FAMILY PROTEIN (AFU_ORTHOLOGUE AFUA_6G10090)"/>
    <property type="match status" value="1"/>
</dbReference>
<dbReference type="PANTHER" id="PTHR42789">
    <property type="entry name" value="D-ISOMER SPECIFIC 2-HYDROXYACID DEHYDROGENASE FAMILY PROTEIN (AFU_ORTHOLOGUE AFUA_6G10090)"/>
    <property type="match status" value="1"/>
</dbReference>
<evidence type="ECO:0000259" key="6">
    <source>
        <dbReference type="Pfam" id="PF02826"/>
    </source>
</evidence>
<dbReference type="SUPFAM" id="SSF51735">
    <property type="entry name" value="NAD(P)-binding Rossmann-fold domains"/>
    <property type="match status" value="1"/>
</dbReference>
<dbReference type="GO" id="GO:0051287">
    <property type="term" value="F:NAD binding"/>
    <property type="evidence" value="ECO:0007669"/>
    <property type="project" value="InterPro"/>
</dbReference>